<dbReference type="AlphaFoldDB" id="A0A4Z1T862"/>
<dbReference type="PANTHER" id="PTHR20899:SF1">
    <property type="entry name" value="PIERCER OF MICROTUBULE WALL 1 PROTEIN"/>
    <property type="match status" value="1"/>
</dbReference>
<comment type="subcellular location">
    <subcellularLocation>
        <location evidence="1">Cell projection</location>
        <location evidence="1">Cilium</location>
    </subcellularLocation>
    <subcellularLocation>
        <location evidence="2">Cytoplasm</location>
        <location evidence="2">Cytoskeleton</location>
    </subcellularLocation>
</comment>
<keyword evidence="3" id="KW-0963">Cytoplasm</keyword>
<proteinExistence type="inferred from homology"/>
<name>A0A4Z1T862_GIAMU</name>
<protein>
    <submittedName>
        <fullName evidence="7">Uncharacterized protein</fullName>
    </submittedName>
</protein>
<evidence type="ECO:0000256" key="2">
    <source>
        <dbReference type="ARBA" id="ARBA00004245"/>
    </source>
</evidence>
<keyword evidence="8" id="KW-1185">Reference proteome</keyword>
<comment type="similarity">
    <text evidence="6">Belongs to the PIERCE1 family.</text>
</comment>
<dbReference type="EMBL" id="VDLU01000002">
    <property type="protein sequence ID" value="TNJ28681.1"/>
    <property type="molecule type" value="Genomic_DNA"/>
</dbReference>
<reference evidence="7 8" key="1">
    <citation type="submission" date="2019-05" db="EMBL/GenBank/DDBJ databases">
        <title>The compact genome of Giardia muris reveals important steps in the evolution of intestinal protozoan parasites.</title>
        <authorList>
            <person name="Xu F."/>
            <person name="Jimenez-Gonzalez A."/>
            <person name="Einarsson E."/>
            <person name="Astvaldsson A."/>
            <person name="Peirasmaki D."/>
            <person name="Eckmann L."/>
            <person name="Andersson J.O."/>
            <person name="Svard S.G."/>
            <person name="Jerlstrom-Hultqvist J."/>
        </authorList>
    </citation>
    <scope>NUCLEOTIDE SEQUENCE [LARGE SCALE GENOMIC DNA]</scope>
    <source>
        <strain evidence="7 8">Roberts-Thomson</strain>
    </source>
</reference>
<keyword evidence="4" id="KW-0206">Cytoskeleton</keyword>
<evidence type="ECO:0000256" key="5">
    <source>
        <dbReference type="ARBA" id="ARBA00023273"/>
    </source>
</evidence>
<dbReference type="PANTHER" id="PTHR20899">
    <property type="entry name" value="PIERCE HOMOLOG"/>
    <property type="match status" value="1"/>
</dbReference>
<accession>A0A4Z1T862</accession>
<organism evidence="7 8">
    <name type="scientific">Giardia muris</name>
    <dbReference type="NCBI Taxonomy" id="5742"/>
    <lineage>
        <taxon>Eukaryota</taxon>
        <taxon>Metamonada</taxon>
        <taxon>Diplomonadida</taxon>
        <taxon>Hexamitidae</taxon>
        <taxon>Giardiinae</taxon>
        <taxon>Giardia</taxon>
    </lineage>
</organism>
<evidence type="ECO:0000313" key="7">
    <source>
        <dbReference type="EMBL" id="TNJ28681.1"/>
    </source>
</evidence>
<sequence>MNKDIDYDELESRAKELYARIQGDDVPSRFRQPDNFSTQALNLGATNASLKQAMLSTTTPTEAAKMFYSTTNSDYGSCDPSIIEMPTQWSGSKTTISRMQNNIVYRYNGFNTEMDKERFMDPYVTIRRK</sequence>
<comment type="caution">
    <text evidence="7">The sequence shown here is derived from an EMBL/GenBank/DDBJ whole genome shotgun (WGS) entry which is preliminary data.</text>
</comment>
<gene>
    <name evidence="7" type="ORF">GMRT_13208</name>
</gene>
<dbReference type="InterPro" id="IPR026507">
    <property type="entry name" value="PIRC1/2"/>
</dbReference>
<dbReference type="Proteomes" id="UP000315496">
    <property type="component" value="Chromosome 2"/>
</dbReference>
<dbReference type="Pfam" id="PF14892">
    <property type="entry name" value="PIRC1_2"/>
    <property type="match status" value="1"/>
</dbReference>
<evidence type="ECO:0000256" key="1">
    <source>
        <dbReference type="ARBA" id="ARBA00004138"/>
    </source>
</evidence>
<evidence type="ECO:0000256" key="3">
    <source>
        <dbReference type="ARBA" id="ARBA00022490"/>
    </source>
</evidence>
<dbReference type="GO" id="GO:0035082">
    <property type="term" value="P:axoneme assembly"/>
    <property type="evidence" value="ECO:0007669"/>
    <property type="project" value="InterPro"/>
</dbReference>
<evidence type="ECO:0000256" key="4">
    <source>
        <dbReference type="ARBA" id="ARBA00023212"/>
    </source>
</evidence>
<keyword evidence="5" id="KW-0966">Cell projection</keyword>
<dbReference type="VEuPathDB" id="GiardiaDB:GMRT_13208"/>
<dbReference type="GO" id="GO:0005879">
    <property type="term" value="C:axonemal microtubule"/>
    <property type="evidence" value="ECO:0007669"/>
    <property type="project" value="InterPro"/>
</dbReference>
<evidence type="ECO:0000313" key="8">
    <source>
        <dbReference type="Proteomes" id="UP000315496"/>
    </source>
</evidence>
<evidence type="ECO:0000256" key="6">
    <source>
        <dbReference type="ARBA" id="ARBA00038014"/>
    </source>
</evidence>
<dbReference type="OrthoDB" id="10249721at2759"/>